<name>A0AAD9P0B1_RIDPI</name>
<keyword evidence="5 12" id="KW-0819">tRNA processing</keyword>
<evidence type="ECO:0000313" key="16">
    <source>
        <dbReference type="EMBL" id="KAK2185798.1"/>
    </source>
</evidence>
<evidence type="ECO:0000259" key="15">
    <source>
        <dbReference type="Pfam" id="PF01207"/>
    </source>
</evidence>
<gene>
    <name evidence="16" type="ORF">NP493_222g02013</name>
</gene>
<feature type="binding site" evidence="14">
    <location>
        <position position="174"/>
    </location>
    <ligand>
        <name>FMN</name>
        <dbReference type="ChEBI" id="CHEBI:58210"/>
    </ligand>
</feature>
<comment type="catalytic activity">
    <reaction evidence="10">
        <text>5,6-dihydrouridine(20a) in tRNA + NADP(+) = uridine(20a) in tRNA + NADPH + H(+)</text>
        <dbReference type="Rhea" id="RHEA:53344"/>
        <dbReference type="Rhea" id="RHEA-COMP:13535"/>
        <dbReference type="Rhea" id="RHEA-COMP:13536"/>
        <dbReference type="ChEBI" id="CHEBI:15378"/>
        <dbReference type="ChEBI" id="CHEBI:57783"/>
        <dbReference type="ChEBI" id="CHEBI:58349"/>
        <dbReference type="ChEBI" id="CHEBI:65315"/>
        <dbReference type="ChEBI" id="CHEBI:74443"/>
        <dbReference type="EC" id="1.3.1.90"/>
    </reaction>
    <physiologicalReaction direction="right-to-left" evidence="10">
        <dbReference type="Rhea" id="RHEA:53346"/>
    </physiologicalReaction>
</comment>
<evidence type="ECO:0000256" key="3">
    <source>
        <dbReference type="ARBA" id="ARBA00022630"/>
    </source>
</evidence>
<keyword evidence="17" id="KW-1185">Reference proteome</keyword>
<feature type="binding site" evidence="14">
    <location>
        <position position="75"/>
    </location>
    <ligand>
        <name>FMN</name>
        <dbReference type="ChEBI" id="CHEBI:58210"/>
    </ligand>
</feature>
<evidence type="ECO:0000256" key="13">
    <source>
        <dbReference type="PIRSR" id="PIRSR006621-1"/>
    </source>
</evidence>
<evidence type="ECO:0000256" key="8">
    <source>
        <dbReference type="ARBA" id="ARBA00051779"/>
    </source>
</evidence>
<sequence length="306" mass="33979">MTCNKPLDMLLSDKLITVAAPMVRYSKLAFRTLVRKYEVDIAYTPMIMSDSFVKSVKARDIEFTTSSDDRPLIVQFAANNPTDFADAAEIVRPYCDGVDLNCGCPQRWAMNEGIGACLMNKPDVLSDVVSQTRSRISDPDFTVSVKVRLHSDLRRTVDMCQKVERAGVSWLTVHGRTAAQRCEPVDTDAIRVIKDSVSVPVVANGDICSIEDAAQVHKNTNVNGVMAARGLLSNPALFAGYENTPLQCIQDWVDIALSLGIPFQLFHHHLSTMLDRVMSRSEKRIFNCLGGMTAVLDFLKENYGIR</sequence>
<dbReference type="EMBL" id="JAODUO010000222">
    <property type="protein sequence ID" value="KAK2185798.1"/>
    <property type="molecule type" value="Genomic_DNA"/>
</dbReference>
<evidence type="ECO:0000256" key="12">
    <source>
        <dbReference type="PIRNR" id="PIRNR006621"/>
    </source>
</evidence>
<dbReference type="PROSITE" id="PS01136">
    <property type="entry name" value="UPF0034"/>
    <property type="match status" value="1"/>
</dbReference>
<dbReference type="InterPro" id="IPR001269">
    <property type="entry name" value="DUS_fam"/>
</dbReference>
<dbReference type="CDD" id="cd02801">
    <property type="entry name" value="DUS_like_FMN"/>
    <property type="match status" value="1"/>
</dbReference>
<evidence type="ECO:0000256" key="9">
    <source>
        <dbReference type="ARBA" id="ARBA00051932"/>
    </source>
</evidence>
<reference evidence="16" key="1">
    <citation type="journal article" date="2023" name="Mol. Biol. Evol.">
        <title>Third-Generation Sequencing Reveals the Adaptive Role of the Epigenome in Three Deep-Sea Polychaetes.</title>
        <authorList>
            <person name="Perez M."/>
            <person name="Aroh O."/>
            <person name="Sun Y."/>
            <person name="Lan Y."/>
            <person name="Juniper S.K."/>
            <person name="Young C.R."/>
            <person name="Angers B."/>
            <person name="Qian P.Y."/>
        </authorList>
    </citation>
    <scope>NUCLEOTIDE SEQUENCE</scope>
    <source>
        <strain evidence="16">R07B-5</strain>
    </source>
</reference>
<dbReference type="Pfam" id="PF01207">
    <property type="entry name" value="Dus"/>
    <property type="match status" value="1"/>
</dbReference>
<feature type="active site" description="Proton donor" evidence="13">
    <location>
        <position position="104"/>
    </location>
</feature>
<proteinExistence type="inferred from homology"/>
<evidence type="ECO:0000256" key="6">
    <source>
        <dbReference type="ARBA" id="ARBA00023002"/>
    </source>
</evidence>
<comment type="catalytic activity">
    <reaction evidence="9">
        <text>5,6-dihydrouridine(20b) in tRNA + NAD(+) = uridine(20b) in tRNA + NADH + H(+)</text>
        <dbReference type="Rhea" id="RHEA:53352"/>
        <dbReference type="Rhea" id="RHEA-COMP:13537"/>
        <dbReference type="Rhea" id="RHEA-COMP:13538"/>
        <dbReference type="ChEBI" id="CHEBI:15378"/>
        <dbReference type="ChEBI" id="CHEBI:57540"/>
        <dbReference type="ChEBI" id="CHEBI:57945"/>
        <dbReference type="ChEBI" id="CHEBI:65315"/>
        <dbReference type="ChEBI" id="CHEBI:74443"/>
        <dbReference type="EC" id="1.3.1.90"/>
    </reaction>
    <physiologicalReaction direction="right-to-left" evidence="9">
        <dbReference type="Rhea" id="RHEA:53354"/>
    </physiologicalReaction>
</comment>
<evidence type="ECO:0000313" key="17">
    <source>
        <dbReference type="Proteomes" id="UP001209878"/>
    </source>
</evidence>
<comment type="caution">
    <text evidence="16">The sequence shown here is derived from an EMBL/GenBank/DDBJ whole genome shotgun (WGS) entry which is preliminary data.</text>
</comment>
<dbReference type="PANTHER" id="PTHR11082">
    <property type="entry name" value="TRNA-DIHYDROURIDINE SYNTHASE"/>
    <property type="match status" value="1"/>
</dbReference>
<evidence type="ECO:0000256" key="7">
    <source>
        <dbReference type="ARBA" id="ARBA00050434"/>
    </source>
</evidence>
<evidence type="ECO:0000256" key="5">
    <source>
        <dbReference type="ARBA" id="ARBA00022694"/>
    </source>
</evidence>
<feature type="domain" description="DUS-like FMN-binding" evidence="15">
    <location>
        <begin position="19"/>
        <end position="278"/>
    </location>
</feature>
<keyword evidence="3 12" id="KW-0285">Flavoprotein</keyword>
<dbReference type="InterPro" id="IPR035587">
    <property type="entry name" value="DUS-like_FMN-bd"/>
</dbReference>
<evidence type="ECO:0000256" key="11">
    <source>
        <dbReference type="ARBA" id="ARBA00060741"/>
    </source>
</evidence>
<comment type="cofactor">
    <cofactor evidence="1 12 14">
        <name>FMN</name>
        <dbReference type="ChEBI" id="CHEBI:58210"/>
    </cofactor>
</comment>
<comment type="catalytic activity">
    <reaction evidence="7">
        <text>5,6-dihydrouridine(20b) in tRNA + NADP(+) = uridine(20b) in tRNA + NADPH + H(+)</text>
        <dbReference type="Rhea" id="RHEA:53356"/>
        <dbReference type="Rhea" id="RHEA-COMP:13537"/>
        <dbReference type="Rhea" id="RHEA-COMP:13538"/>
        <dbReference type="ChEBI" id="CHEBI:15378"/>
        <dbReference type="ChEBI" id="CHEBI:57783"/>
        <dbReference type="ChEBI" id="CHEBI:58349"/>
        <dbReference type="ChEBI" id="CHEBI:65315"/>
        <dbReference type="ChEBI" id="CHEBI:74443"/>
        <dbReference type="EC" id="1.3.1.90"/>
    </reaction>
    <physiologicalReaction direction="right-to-left" evidence="7">
        <dbReference type="Rhea" id="RHEA:53358"/>
    </physiologicalReaction>
</comment>
<comment type="function">
    <text evidence="2 12">Catalyzes the synthesis of dihydrouridine, a modified base found in the D-loop of most tRNAs.</text>
</comment>
<dbReference type="GO" id="GO:0050660">
    <property type="term" value="F:flavin adenine dinucleotide binding"/>
    <property type="evidence" value="ECO:0007669"/>
    <property type="project" value="InterPro"/>
</dbReference>
<keyword evidence="14" id="KW-0547">Nucleotide-binding</keyword>
<evidence type="ECO:0000256" key="10">
    <source>
        <dbReference type="ARBA" id="ARBA00052996"/>
    </source>
</evidence>
<dbReference type="PIRSF" id="PIRSF006621">
    <property type="entry name" value="Dus"/>
    <property type="match status" value="1"/>
</dbReference>
<dbReference type="InterPro" id="IPR018517">
    <property type="entry name" value="tRNA_hU_synthase_CS"/>
</dbReference>
<organism evidence="16 17">
    <name type="scientific">Ridgeia piscesae</name>
    <name type="common">Tubeworm</name>
    <dbReference type="NCBI Taxonomy" id="27915"/>
    <lineage>
        <taxon>Eukaryota</taxon>
        <taxon>Metazoa</taxon>
        <taxon>Spiralia</taxon>
        <taxon>Lophotrochozoa</taxon>
        <taxon>Annelida</taxon>
        <taxon>Polychaeta</taxon>
        <taxon>Sedentaria</taxon>
        <taxon>Canalipalpata</taxon>
        <taxon>Sabellida</taxon>
        <taxon>Siboglinidae</taxon>
        <taxon>Ridgeia</taxon>
    </lineage>
</organism>
<dbReference type="Proteomes" id="UP001209878">
    <property type="component" value="Unassembled WGS sequence"/>
</dbReference>
<evidence type="ECO:0000256" key="14">
    <source>
        <dbReference type="PIRSR" id="PIRSR006621-2"/>
    </source>
</evidence>
<comment type="similarity">
    <text evidence="11">Belongs to the Dus family. Dus4 subfamily.</text>
</comment>
<dbReference type="FunFam" id="3.20.20.70:FF:000100">
    <property type="entry name" value="tRNA-dihydrouridine synthase"/>
    <property type="match status" value="1"/>
</dbReference>
<dbReference type="SUPFAM" id="SSF51395">
    <property type="entry name" value="FMN-linked oxidoreductases"/>
    <property type="match status" value="1"/>
</dbReference>
<accession>A0AAD9P0B1</accession>
<dbReference type="AlphaFoldDB" id="A0AAD9P0B1"/>
<comment type="similarity">
    <text evidence="12">Belongs to the dus family.</text>
</comment>
<feature type="binding site" evidence="14">
    <location>
        <begin position="21"/>
        <end position="23"/>
    </location>
    <ligand>
        <name>FMN</name>
        <dbReference type="ChEBI" id="CHEBI:58210"/>
    </ligand>
</feature>
<dbReference type="Gene3D" id="3.20.20.70">
    <property type="entry name" value="Aldolase class I"/>
    <property type="match status" value="1"/>
</dbReference>
<evidence type="ECO:0000256" key="1">
    <source>
        <dbReference type="ARBA" id="ARBA00001917"/>
    </source>
</evidence>
<protein>
    <recommendedName>
        <fullName evidence="12">tRNA-dihydrouridine synthase</fullName>
        <ecNumber evidence="12">1.3.1.-</ecNumber>
    </recommendedName>
</protein>
<comment type="catalytic activity">
    <reaction evidence="8">
        <text>5,6-dihydrouridine(20a) in tRNA + NAD(+) = uridine(20a) in tRNA + NADH + H(+)</text>
        <dbReference type="Rhea" id="RHEA:53348"/>
        <dbReference type="Rhea" id="RHEA-COMP:13535"/>
        <dbReference type="Rhea" id="RHEA-COMP:13536"/>
        <dbReference type="ChEBI" id="CHEBI:15378"/>
        <dbReference type="ChEBI" id="CHEBI:57540"/>
        <dbReference type="ChEBI" id="CHEBI:57945"/>
        <dbReference type="ChEBI" id="CHEBI:65315"/>
        <dbReference type="ChEBI" id="CHEBI:74443"/>
        <dbReference type="EC" id="1.3.1.90"/>
    </reaction>
    <physiologicalReaction direction="right-to-left" evidence="8">
        <dbReference type="Rhea" id="RHEA:53350"/>
    </physiologicalReaction>
</comment>
<dbReference type="GO" id="GO:0102266">
    <property type="term" value="F:tRNA-dihydrouridine20a synthase activity"/>
    <property type="evidence" value="ECO:0007669"/>
    <property type="project" value="UniProtKB-EC"/>
</dbReference>
<keyword evidence="4 12" id="KW-0288">FMN</keyword>
<keyword evidence="6 12" id="KW-0560">Oxidoreductase</keyword>
<dbReference type="InterPro" id="IPR013785">
    <property type="entry name" value="Aldolase_TIM"/>
</dbReference>
<feature type="binding site" evidence="14">
    <location>
        <begin position="228"/>
        <end position="229"/>
    </location>
    <ligand>
        <name>FMN</name>
        <dbReference type="ChEBI" id="CHEBI:58210"/>
    </ligand>
</feature>
<evidence type="ECO:0000256" key="4">
    <source>
        <dbReference type="ARBA" id="ARBA00022643"/>
    </source>
</evidence>
<dbReference type="EC" id="1.3.1.-" evidence="12"/>
<evidence type="ECO:0000256" key="2">
    <source>
        <dbReference type="ARBA" id="ARBA00002468"/>
    </source>
</evidence>
<dbReference type="PANTHER" id="PTHR11082:SF31">
    <property type="entry name" value="TRNA-DIHYDROURIDINE(20A_20B) SYNTHASE [NAD(P)+]-LIKE"/>
    <property type="match status" value="1"/>
</dbReference>